<dbReference type="Pfam" id="PF23082">
    <property type="entry name" value="Myb_DNA-binding_2"/>
    <property type="match status" value="1"/>
</dbReference>
<name>A0A9P5P035_GYMJU</name>
<comment type="caution">
    <text evidence="5">The sequence shown here is derived from an EMBL/GenBank/DDBJ whole genome shotgun (WGS) entry which is preliminary data.</text>
</comment>
<evidence type="ECO:0000259" key="3">
    <source>
        <dbReference type="PROSITE" id="PS50090"/>
    </source>
</evidence>
<sequence length="398" mass="44426">MITGVTAVTAPAREKSDTTLNDSPEPPHMDEHRAQTLQALEAFIQTQRTLLARQQSDIERLQRLRVDLVQRPTEVLKNLSNELDDTAFRMSEQGDCRLKVPKEIEWSIFEKSDTGPLRTFAQAAKEDITQRSRPSPIQRSELSELQREDEMEIDPFELRRQQEQQKIRELKKRQIQLRGGGLSLPLSSRTGGMGVFVKHDAEEEAMAADVSIDGDDGRSSIIPVAADMDVDTPQATSSVGPTPLATVKPAVPDPEFAVYATTCLPPFAPPLSDTSTPRPRSRKVKLKLPVRKPALKDEEEGTSDPAEDDVFKPAVVATITKKRGTEKPKPETYKQAWTESEQNLLEQLLEEVPDGEKNRWQKISIAMGGRRTPRQVASRVQKYFEKLKKFGIGIGGAG</sequence>
<dbReference type="Proteomes" id="UP000724874">
    <property type="component" value="Unassembled WGS sequence"/>
</dbReference>
<feature type="coiled-coil region" evidence="1">
    <location>
        <begin position="44"/>
        <end position="71"/>
    </location>
</feature>
<dbReference type="SUPFAM" id="SSF46689">
    <property type="entry name" value="Homeodomain-like"/>
    <property type="match status" value="1"/>
</dbReference>
<evidence type="ECO:0000256" key="2">
    <source>
        <dbReference type="SAM" id="MobiDB-lite"/>
    </source>
</evidence>
<organism evidence="5 6">
    <name type="scientific">Gymnopilus junonius</name>
    <name type="common">Spectacular rustgill mushroom</name>
    <name type="synonym">Gymnopilus spectabilis subsp. junonius</name>
    <dbReference type="NCBI Taxonomy" id="109634"/>
    <lineage>
        <taxon>Eukaryota</taxon>
        <taxon>Fungi</taxon>
        <taxon>Dikarya</taxon>
        <taxon>Basidiomycota</taxon>
        <taxon>Agaricomycotina</taxon>
        <taxon>Agaricomycetes</taxon>
        <taxon>Agaricomycetidae</taxon>
        <taxon>Agaricales</taxon>
        <taxon>Agaricineae</taxon>
        <taxon>Hymenogastraceae</taxon>
        <taxon>Gymnopilus</taxon>
    </lineage>
</organism>
<dbReference type="EMBL" id="JADNYJ010000008">
    <property type="protein sequence ID" value="KAF8909751.1"/>
    <property type="molecule type" value="Genomic_DNA"/>
</dbReference>
<feature type="compositionally biased region" description="Polar residues" evidence="2">
    <location>
        <begin position="131"/>
        <end position="140"/>
    </location>
</feature>
<feature type="domain" description="Myb-like" evidence="3">
    <location>
        <begin position="329"/>
        <end position="384"/>
    </location>
</feature>
<reference evidence="5" key="1">
    <citation type="submission" date="2020-11" db="EMBL/GenBank/DDBJ databases">
        <authorList>
            <consortium name="DOE Joint Genome Institute"/>
            <person name="Ahrendt S."/>
            <person name="Riley R."/>
            <person name="Andreopoulos W."/>
            <person name="LaButti K."/>
            <person name="Pangilinan J."/>
            <person name="Ruiz-duenas F.J."/>
            <person name="Barrasa J.M."/>
            <person name="Sanchez-Garcia M."/>
            <person name="Camarero S."/>
            <person name="Miyauchi S."/>
            <person name="Serrano A."/>
            <person name="Linde D."/>
            <person name="Babiker R."/>
            <person name="Drula E."/>
            <person name="Ayuso-Fernandez I."/>
            <person name="Pacheco R."/>
            <person name="Padilla G."/>
            <person name="Ferreira P."/>
            <person name="Barriuso J."/>
            <person name="Kellner H."/>
            <person name="Castanera R."/>
            <person name="Alfaro M."/>
            <person name="Ramirez L."/>
            <person name="Pisabarro A.G."/>
            <person name="Kuo A."/>
            <person name="Tritt A."/>
            <person name="Lipzen A."/>
            <person name="He G."/>
            <person name="Yan M."/>
            <person name="Ng V."/>
            <person name="Cullen D."/>
            <person name="Martin F."/>
            <person name="Rosso M.-N."/>
            <person name="Henrissat B."/>
            <person name="Hibbett D."/>
            <person name="Martinez A.T."/>
            <person name="Grigoriev I.V."/>
        </authorList>
    </citation>
    <scope>NUCLEOTIDE SEQUENCE</scope>
    <source>
        <strain evidence="5">AH 44721</strain>
    </source>
</reference>
<feature type="compositionally biased region" description="Acidic residues" evidence="2">
    <location>
        <begin position="297"/>
        <end position="308"/>
    </location>
</feature>
<evidence type="ECO:0000256" key="1">
    <source>
        <dbReference type="SAM" id="Coils"/>
    </source>
</evidence>
<feature type="region of interest" description="Disordered" evidence="2">
    <location>
        <begin position="289"/>
        <end position="311"/>
    </location>
</feature>
<proteinExistence type="predicted"/>
<dbReference type="PROSITE" id="PS50090">
    <property type="entry name" value="MYB_LIKE"/>
    <property type="match status" value="1"/>
</dbReference>
<feature type="region of interest" description="Disordered" evidence="2">
    <location>
        <begin position="1"/>
        <end position="30"/>
    </location>
</feature>
<dbReference type="SMART" id="SM00717">
    <property type="entry name" value="SANT"/>
    <property type="match status" value="1"/>
</dbReference>
<keyword evidence="1" id="KW-0175">Coiled coil</keyword>
<accession>A0A9P5P035</accession>
<dbReference type="InterPro" id="IPR037830">
    <property type="entry name" value="ZZZ3"/>
</dbReference>
<gene>
    <name evidence="5" type="ORF">CPB84DRAFT_1743775</name>
</gene>
<dbReference type="PANTHER" id="PTHR22705:SF0">
    <property type="entry name" value="ZZ-TYPE ZINC FINGER-CONTAINING PROTEIN 3"/>
    <property type="match status" value="1"/>
</dbReference>
<dbReference type="CDD" id="cd00167">
    <property type="entry name" value="SANT"/>
    <property type="match status" value="1"/>
</dbReference>
<dbReference type="PROSITE" id="PS51294">
    <property type="entry name" value="HTH_MYB"/>
    <property type="match status" value="1"/>
</dbReference>
<protein>
    <submittedName>
        <fullName evidence="5">Uncharacterized protein</fullName>
    </submittedName>
</protein>
<dbReference type="PANTHER" id="PTHR22705">
    <property type="entry name" value="ZINC FINGER, ZZ DOMAIN CONTAINING 3"/>
    <property type="match status" value="1"/>
</dbReference>
<evidence type="ECO:0000313" key="6">
    <source>
        <dbReference type="Proteomes" id="UP000724874"/>
    </source>
</evidence>
<dbReference type="AlphaFoldDB" id="A0A9P5P035"/>
<dbReference type="InterPro" id="IPR017930">
    <property type="entry name" value="Myb_dom"/>
</dbReference>
<dbReference type="InterPro" id="IPR001005">
    <property type="entry name" value="SANT/Myb"/>
</dbReference>
<keyword evidence="6" id="KW-1185">Reference proteome</keyword>
<dbReference type="InterPro" id="IPR009057">
    <property type="entry name" value="Homeodomain-like_sf"/>
</dbReference>
<evidence type="ECO:0000313" key="5">
    <source>
        <dbReference type="EMBL" id="KAF8909751.1"/>
    </source>
</evidence>
<evidence type="ECO:0000259" key="4">
    <source>
        <dbReference type="PROSITE" id="PS51294"/>
    </source>
</evidence>
<feature type="domain" description="HTH myb-type" evidence="4">
    <location>
        <begin position="329"/>
        <end position="388"/>
    </location>
</feature>
<feature type="region of interest" description="Disordered" evidence="2">
    <location>
        <begin position="126"/>
        <end position="147"/>
    </location>
</feature>
<dbReference type="Gene3D" id="1.10.10.60">
    <property type="entry name" value="Homeodomain-like"/>
    <property type="match status" value="1"/>
</dbReference>
<dbReference type="OrthoDB" id="424753at2759"/>